<accession>A0A2H3APK3</accession>
<proteinExistence type="predicted"/>
<dbReference type="AlphaFoldDB" id="A0A2H3APK3"/>
<reference evidence="2" key="1">
    <citation type="journal article" date="2017" name="Nat. Ecol. Evol.">
        <title>Genome expansion and lineage-specific genetic innovations in the forest pathogenic fungi Armillaria.</title>
        <authorList>
            <person name="Sipos G."/>
            <person name="Prasanna A.N."/>
            <person name="Walter M.C."/>
            <person name="O'Connor E."/>
            <person name="Balint B."/>
            <person name="Krizsan K."/>
            <person name="Kiss B."/>
            <person name="Hess J."/>
            <person name="Varga T."/>
            <person name="Slot J."/>
            <person name="Riley R."/>
            <person name="Boka B."/>
            <person name="Rigling D."/>
            <person name="Barry K."/>
            <person name="Lee J."/>
            <person name="Mihaltcheva S."/>
            <person name="LaButti K."/>
            <person name="Lipzen A."/>
            <person name="Waldron R."/>
            <person name="Moloney N.M."/>
            <person name="Sperisen C."/>
            <person name="Kredics L."/>
            <person name="Vagvoelgyi C."/>
            <person name="Patrignani A."/>
            <person name="Fitzpatrick D."/>
            <person name="Nagy I."/>
            <person name="Doyle S."/>
            <person name="Anderson J.B."/>
            <person name="Grigoriev I.V."/>
            <person name="Gueldener U."/>
            <person name="Muensterkoetter M."/>
            <person name="Nagy L.G."/>
        </authorList>
    </citation>
    <scope>NUCLEOTIDE SEQUENCE [LARGE SCALE GENOMIC DNA]</scope>
    <source>
        <strain evidence="2">28-4</strain>
    </source>
</reference>
<dbReference type="Proteomes" id="UP000218334">
    <property type="component" value="Unassembled WGS sequence"/>
</dbReference>
<evidence type="ECO:0000313" key="2">
    <source>
        <dbReference type="Proteomes" id="UP000218334"/>
    </source>
</evidence>
<evidence type="ECO:0000313" key="1">
    <source>
        <dbReference type="EMBL" id="PBK60735.1"/>
    </source>
</evidence>
<protein>
    <submittedName>
        <fullName evidence="1">Uncharacterized protein</fullName>
    </submittedName>
</protein>
<dbReference type="EMBL" id="KZ293483">
    <property type="protein sequence ID" value="PBK60735.1"/>
    <property type="molecule type" value="Genomic_DNA"/>
</dbReference>
<keyword evidence="2" id="KW-1185">Reference proteome</keyword>
<organism evidence="1 2">
    <name type="scientific">Armillaria solidipes</name>
    <dbReference type="NCBI Taxonomy" id="1076256"/>
    <lineage>
        <taxon>Eukaryota</taxon>
        <taxon>Fungi</taxon>
        <taxon>Dikarya</taxon>
        <taxon>Basidiomycota</taxon>
        <taxon>Agaricomycotina</taxon>
        <taxon>Agaricomycetes</taxon>
        <taxon>Agaricomycetidae</taxon>
        <taxon>Agaricales</taxon>
        <taxon>Marasmiineae</taxon>
        <taxon>Physalacriaceae</taxon>
        <taxon>Armillaria</taxon>
    </lineage>
</organism>
<gene>
    <name evidence="1" type="ORF">ARMSODRAFT_982111</name>
</gene>
<sequence length="323" mass="36267">MSNRLSLSSSTNFQLHAPASGRARYFIEMVLLDFNTITSADIWAIKFSLAGTLVPHSLMMVNILQRAIIKLDDASALTACSLVLRVFLPRGHHHLFRHVTFYPGDGRCVQFFADKASLVEELTIFERRLPGDKGIRTDAWTEALRRVLTLLVSLWKSSGVRSGVQGMLAPLTSVTLDGVFFSSLAELGAFFGCVPHLRRLAVNVITIGRGDDDAYEGVLCKELETLKVGIGQLRTRWMRFLFGRNSIISLENLRELIFPVTSEVDSWMPGVHELFGRAPRLESAMLLDWRGSHQNPDHITPVPDISHLRFLAVFIPLAYTDRY</sequence>
<name>A0A2H3APK3_9AGAR</name>